<evidence type="ECO:0000313" key="1">
    <source>
        <dbReference type="EMBL" id="OXA80419.1"/>
    </source>
</evidence>
<gene>
    <name evidence="1" type="ORF">B0A65_07255</name>
</gene>
<protein>
    <recommendedName>
        <fullName evidence="3">Lipocalin-like domain-containing protein</fullName>
    </recommendedName>
</protein>
<sequence length="140" mass="15643">MKRIIPILLILLVFTNCTDDDDKANPVVGTWKLVKATSLQFPNAEHPLPWASITDYSDKNIIYTFDARNTLTISENGEKETLKYEYKVDYLSGAPSAAEEKGPLVIIDGGSKMTYEISDKGEMILGLSYVDGANLYFVRQ</sequence>
<dbReference type="Proteomes" id="UP000198382">
    <property type="component" value="Unassembled WGS sequence"/>
</dbReference>
<reference evidence="1 2" key="1">
    <citation type="submission" date="2016-11" db="EMBL/GenBank/DDBJ databases">
        <title>Whole genomes of Flavobacteriaceae.</title>
        <authorList>
            <person name="Stine C."/>
            <person name="Li C."/>
            <person name="Tadesse D."/>
        </authorList>
    </citation>
    <scope>NUCLEOTIDE SEQUENCE [LARGE SCALE GENOMIC DNA]</scope>
    <source>
        <strain evidence="1 2">DSM 15937</strain>
    </source>
</reference>
<comment type="caution">
    <text evidence="1">The sequence shown here is derived from an EMBL/GenBank/DDBJ whole genome shotgun (WGS) entry which is preliminary data.</text>
</comment>
<organism evidence="1 2">
    <name type="scientific">Flavobacterium frigidimaris</name>
    <dbReference type="NCBI Taxonomy" id="262320"/>
    <lineage>
        <taxon>Bacteria</taxon>
        <taxon>Pseudomonadati</taxon>
        <taxon>Bacteroidota</taxon>
        <taxon>Flavobacteriia</taxon>
        <taxon>Flavobacteriales</taxon>
        <taxon>Flavobacteriaceae</taxon>
        <taxon>Flavobacterium</taxon>
    </lineage>
</organism>
<evidence type="ECO:0000313" key="2">
    <source>
        <dbReference type="Proteomes" id="UP000198382"/>
    </source>
</evidence>
<dbReference type="EMBL" id="MUGV01000013">
    <property type="protein sequence ID" value="OXA80419.1"/>
    <property type="molecule type" value="Genomic_DNA"/>
</dbReference>
<accession>A0ABX4BTQ9</accession>
<name>A0ABX4BTQ9_FLAFR</name>
<evidence type="ECO:0008006" key="3">
    <source>
        <dbReference type="Google" id="ProtNLM"/>
    </source>
</evidence>
<keyword evidence="2" id="KW-1185">Reference proteome</keyword>
<dbReference type="RefSeq" id="WP_074658653.1">
    <property type="nucleotide sequence ID" value="NZ_MUGV01000013.1"/>
</dbReference>
<proteinExistence type="predicted"/>